<gene>
    <name evidence="3" type="ORF">FHR70_003749</name>
</gene>
<dbReference type="InterPro" id="IPR024455">
    <property type="entry name" value="Phage_capsid"/>
</dbReference>
<sequence>MDRLATLTSQYELNAKAQAFVRYTIARAVGYEAGMDTAEVFEKRWPNSKYISMVQKAAVPAGSTGNWGDPLVPVQGFATEFLELVRPLTILGRMRGFRPVPFRVKFNKQTSGATAGWVGEFKPIPVGKLDMSVDDFEHSKVAGIIVLTKELVRSSDPAAEAVVMRDLVGGIAQFTDEQLLDPTVTETGIRPASITNGLTAIPSTDPEADLYALTGALSAAGAQFLAPYFIMSPKNALALAALRNSQGASVFPNVNVLGGDIWGIPVLVSANAGDQITLLDAAELMLADGAVELDIAQEAALQMRDDPVDGAVQMVSLFQANSVGFRGIRTIRWKMRNPGAVAYVSGTSY</sequence>
<dbReference type="InterPro" id="IPR054612">
    <property type="entry name" value="Phage_capsid-like_C"/>
</dbReference>
<dbReference type="EMBL" id="JACHWB010000005">
    <property type="protein sequence ID" value="MBB3020663.1"/>
    <property type="molecule type" value="Genomic_DNA"/>
</dbReference>
<evidence type="ECO:0000313" key="3">
    <source>
        <dbReference type="EMBL" id="MBB3020663.1"/>
    </source>
</evidence>
<dbReference type="NCBIfam" id="TIGR01554">
    <property type="entry name" value="major_cap_HK97"/>
    <property type="match status" value="1"/>
</dbReference>
<feature type="domain" description="Phage capsid-like C-terminal" evidence="2">
    <location>
        <begin position="104"/>
        <end position="344"/>
    </location>
</feature>
<comment type="subcellular location">
    <subcellularLocation>
        <location evidence="1">Virion</location>
    </subcellularLocation>
</comment>
<proteinExistence type="predicted"/>
<evidence type="ECO:0000256" key="1">
    <source>
        <dbReference type="ARBA" id="ARBA00004328"/>
    </source>
</evidence>
<evidence type="ECO:0000259" key="2">
    <source>
        <dbReference type="Pfam" id="PF05065"/>
    </source>
</evidence>
<protein>
    <submittedName>
        <fullName evidence="3">HK97 family phage major capsid protein</fullName>
    </submittedName>
</protein>
<dbReference type="Proteomes" id="UP000532010">
    <property type="component" value="Unassembled WGS sequence"/>
</dbReference>
<dbReference type="AlphaFoldDB" id="A0A7W4YZ42"/>
<keyword evidence="4" id="KW-1185">Reference proteome</keyword>
<name>A0A7W4YZ42_9HYPH</name>
<dbReference type="Pfam" id="PF05065">
    <property type="entry name" value="Phage_capsid"/>
    <property type="match status" value="1"/>
</dbReference>
<comment type="caution">
    <text evidence="3">The sequence shown here is derived from an EMBL/GenBank/DDBJ whole genome shotgun (WGS) entry which is preliminary data.</text>
</comment>
<evidence type="ECO:0000313" key="4">
    <source>
        <dbReference type="Proteomes" id="UP000532010"/>
    </source>
</evidence>
<dbReference type="RefSeq" id="WP_183452869.1">
    <property type="nucleotide sequence ID" value="NZ_JACHWB010000005.1"/>
</dbReference>
<reference evidence="3 4" key="1">
    <citation type="submission" date="2020-08" db="EMBL/GenBank/DDBJ databases">
        <title>The Agave Microbiome: Exploring the role of microbial communities in plant adaptations to desert environments.</title>
        <authorList>
            <person name="Partida-Martinez L.P."/>
        </authorList>
    </citation>
    <scope>NUCLEOTIDE SEQUENCE [LARGE SCALE GENOMIC DNA]</scope>
    <source>
        <strain evidence="3 4">AT3.9</strain>
    </source>
</reference>
<dbReference type="SUPFAM" id="SSF56563">
    <property type="entry name" value="Major capsid protein gp5"/>
    <property type="match status" value="1"/>
</dbReference>
<accession>A0A7W4YZ42</accession>
<organism evidence="3 4">
    <name type="scientific">Microvirga lupini</name>
    <dbReference type="NCBI Taxonomy" id="420324"/>
    <lineage>
        <taxon>Bacteria</taxon>
        <taxon>Pseudomonadati</taxon>
        <taxon>Pseudomonadota</taxon>
        <taxon>Alphaproteobacteria</taxon>
        <taxon>Hyphomicrobiales</taxon>
        <taxon>Methylobacteriaceae</taxon>
        <taxon>Microvirga</taxon>
    </lineage>
</organism>